<dbReference type="AlphaFoldDB" id="A0A0C3KSW5"/>
<dbReference type="HOGENOM" id="CLU_1750449_0_0_1"/>
<reference evidence="2" key="2">
    <citation type="submission" date="2015-01" db="EMBL/GenBank/DDBJ databases">
        <title>Evolutionary Origins and Diversification of the Mycorrhizal Mutualists.</title>
        <authorList>
            <consortium name="DOE Joint Genome Institute"/>
            <consortium name="Mycorrhizal Genomics Consortium"/>
            <person name="Kohler A."/>
            <person name="Kuo A."/>
            <person name="Nagy L.G."/>
            <person name="Floudas D."/>
            <person name="Copeland A."/>
            <person name="Barry K.W."/>
            <person name="Cichocki N."/>
            <person name="Veneault-Fourrey C."/>
            <person name="LaButti K."/>
            <person name="Lindquist E.A."/>
            <person name="Lipzen A."/>
            <person name="Lundell T."/>
            <person name="Morin E."/>
            <person name="Murat C."/>
            <person name="Riley R."/>
            <person name="Ohm R."/>
            <person name="Sun H."/>
            <person name="Tunlid A."/>
            <person name="Henrissat B."/>
            <person name="Grigoriev I.V."/>
            <person name="Hibbett D.S."/>
            <person name="Martin F."/>
        </authorList>
    </citation>
    <scope>NUCLEOTIDE SEQUENCE [LARGE SCALE GENOMIC DNA]</scope>
    <source>
        <strain evidence="2">Marx 270</strain>
    </source>
</reference>
<dbReference type="EMBL" id="KN831947">
    <property type="protein sequence ID" value="KIO12617.1"/>
    <property type="molecule type" value="Genomic_DNA"/>
</dbReference>
<sequence length="149" mass="15408">MLGTSSLSSSAISVTGTVMTSLGGCSCRWIAGRGWTLGGDGCDRVCVTIDMSWLSGTLSVEGDRLGGDISVDRSGFKGGAGLRSWTRDRTRAGSPIFSSTTGLVPSTVPLCPERPCAWRAAAWSLLSSAEESNRNSKEGNLCEGGGLRG</sequence>
<evidence type="ECO:0000313" key="2">
    <source>
        <dbReference type="Proteomes" id="UP000054217"/>
    </source>
</evidence>
<proteinExistence type="predicted"/>
<organism evidence="1 2">
    <name type="scientific">Pisolithus tinctorius Marx 270</name>
    <dbReference type="NCBI Taxonomy" id="870435"/>
    <lineage>
        <taxon>Eukaryota</taxon>
        <taxon>Fungi</taxon>
        <taxon>Dikarya</taxon>
        <taxon>Basidiomycota</taxon>
        <taxon>Agaricomycotina</taxon>
        <taxon>Agaricomycetes</taxon>
        <taxon>Agaricomycetidae</taxon>
        <taxon>Boletales</taxon>
        <taxon>Sclerodermatineae</taxon>
        <taxon>Pisolithaceae</taxon>
        <taxon>Pisolithus</taxon>
    </lineage>
</organism>
<dbReference type="InParanoid" id="A0A0C3KSW5"/>
<accession>A0A0C3KSW5</accession>
<evidence type="ECO:0000313" key="1">
    <source>
        <dbReference type="EMBL" id="KIO12617.1"/>
    </source>
</evidence>
<dbReference type="Proteomes" id="UP000054217">
    <property type="component" value="Unassembled WGS sequence"/>
</dbReference>
<reference evidence="1 2" key="1">
    <citation type="submission" date="2014-04" db="EMBL/GenBank/DDBJ databases">
        <authorList>
            <consortium name="DOE Joint Genome Institute"/>
            <person name="Kuo A."/>
            <person name="Kohler A."/>
            <person name="Costa M.D."/>
            <person name="Nagy L.G."/>
            <person name="Floudas D."/>
            <person name="Copeland A."/>
            <person name="Barry K.W."/>
            <person name="Cichocki N."/>
            <person name="Veneault-Fourrey C."/>
            <person name="LaButti K."/>
            <person name="Lindquist E.A."/>
            <person name="Lipzen A."/>
            <person name="Lundell T."/>
            <person name="Morin E."/>
            <person name="Murat C."/>
            <person name="Sun H."/>
            <person name="Tunlid A."/>
            <person name="Henrissat B."/>
            <person name="Grigoriev I.V."/>
            <person name="Hibbett D.S."/>
            <person name="Martin F."/>
            <person name="Nordberg H.P."/>
            <person name="Cantor M.N."/>
            <person name="Hua S.X."/>
        </authorList>
    </citation>
    <scope>NUCLEOTIDE SEQUENCE [LARGE SCALE GENOMIC DNA]</scope>
    <source>
        <strain evidence="1 2">Marx 270</strain>
    </source>
</reference>
<keyword evidence="2" id="KW-1185">Reference proteome</keyword>
<protein>
    <submittedName>
        <fullName evidence="1">Uncharacterized protein</fullName>
    </submittedName>
</protein>
<name>A0A0C3KSW5_PISTI</name>
<gene>
    <name evidence="1" type="ORF">M404DRAFT_685992</name>
</gene>